<keyword evidence="11" id="KW-0812">Transmembrane</keyword>
<dbReference type="InterPro" id="IPR002515">
    <property type="entry name" value="Znf_C2H2C"/>
</dbReference>
<dbReference type="GO" id="GO:0005634">
    <property type="term" value="C:nucleus"/>
    <property type="evidence" value="ECO:0007669"/>
    <property type="project" value="UniProtKB-SubCell"/>
</dbReference>
<evidence type="ECO:0000256" key="2">
    <source>
        <dbReference type="ARBA" id="ARBA00022723"/>
    </source>
</evidence>
<keyword evidence="3" id="KW-0677">Repeat</keyword>
<keyword evidence="8" id="KW-0539">Nucleus</keyword>
<keyword evidence="5" id="KW-0862">Zinc</keyword>
<dbReference type="PROSITE" id="PS51802">
    <property type="entry name" value="ZF_CCHHC"/>
    <property type="match status" value="2"/>
</dbReference>
<feature type="region of interest" description="Disordered" evidence="10">
    <location>
        <begin position="1"/>
        <end position="35"/>
    </location>
</feature>
<dbReference type="CDD" id="cd20103">
    <property type="entry name" value="MBT_L3MBTL1-like_rpt3"/>
    <property type="match status" value="1"/>
</dbReference>
<feature type="transmembrane region" description="Helical" evidence="11">
    <location>
        <begin position="500"/>
        <end position="518"/>
    </location>
</feature>
<evidence type="ECO:0000256" key="7">
    <source>
        <dbReference type="ARBA" id="ARBA00023163"/>
    </source>
</evidence>
<keyword evidence="11" id="KW-1133">Transmembrane helix</keyword>
<keyword evidence="6" id="KW-0805">Transcription regulation</keyword>
<feature type="compositionally biased region" description="Acidic residues" evidence="10">
    <location>
        <begin position="438"/>
        <end position="454"/>
    </location>
</feature>
<feature type="compositionally biased region" description="Basic and acidic residues" evidence="10">
    <location>
        <begin position="428"/>
        <end position="437"/>
    </location>
</feature>
<sequence>MDNCSDPGSADSVQTDTSSKPDSSTTNPDNQDLAKCLRKDGNENCQCSSCNQKLLKRSLPEKDDAIQKKKKRKMILNQNNKCDSKPVVIKQEKIDDDVKKSSSNIPGKKGKTFTWTNYLDQENAVGAPTKLFKEPVVPNPFRVGMKLEAVDKKNTSLICVATVADVLGDRLLVRFDGWEDTYDYWCDPSSPYIHPVGWCKENSETLSPPCEWKDPVNFSWDCYLSEKNATAVPARAFRPRPPVGFECGMKVEVVDKRNPILIRVATIAAIDKHRVKIHFDGWSEIYDYWLDDDSPDIHPPGWCHRTGHSLQAPIGPGDLASVQGQGGCPTPGCKGIGHIKGAKYAGHHSASGCSYSHLNMNKETTLQDRLGSTRVEEGTSTPAGQRRKCPTPGCDGQGHVTGKYTAHHRLSGCPLAEKNIQKMAQAKVNEEEVVKKEEEEEEDDDEVEEEEEKEDERNSPEDPPTTAKPVSPAVTSQGKKKYVAKYVSIYIFAYGQADSFLLVNFLATIFAAVAVAVAA</sequence>
<dbReference type="Pfam" id="PF02820">
    <property type="entry name" value="MBT"/>
    <property type="match status" value="2"/>
</dbReference>
<evidence type="ECO:0000256" key="6">
    <source>
        <dbReference type="ARBA" id="ARBA00023015"/>
    </source>
</evidence>
<keyword evidence="13" id="KW-1185">Reference proteome</keyword>
<dbReference type="PROSITE" id="PS51079">
    <property type="entry name" value="MBT"/>
    <property type="match status" value="2"/>
</dbReference>
<dbReference type="SMART" id="SM00561">
    <property type="entry name" value="MBT"/>
    <property type="match status" value="2"/>
</dbReference>
<reference evidence="12" key="1">
    <citation type="submission" date="2021-01" db="EMBL/GenBank/DDBJ databases">
        <authorList>
            <person name="Li R."/>
            <person name="Bekaert M."/>
        </authorList>
    </citation>
    <scope>NUCLEOTIDE SEQUENCE</scope>
    <source>
        <strain evidence="12">Farmed</strain>
    </source>
</reference>
<dbReference type="InterPro" id="IPR050548">
    <property type="entry name" value="PcG_chromatin_remod_factors"/>
</dbReference>
<evidence type="ECO:0000256" key="3">
    <source>
        <dbReference type="ARBA" id="ARBA00022737"/>
    </source>
</evidence>
<dbReference type="PANTHER" id="PTHR12247">
    <property type="entry name" value="POLYCOMB GROUP PROTEIN"/>
    <property type="match status" value="1"/>
</dbReference>
<evidence type="ECO:0000256" key="9">
    <source>
        <dbReference type="PROSITE-ProRule" id="PRU00459"/>
    </source>
</evidence>
<protein>
    <submittedName>
        <fullName evidence="12">Uncharacterized protein</fullName>
    </submittedName>
</protein>
<dbReference type="AlphaFoldDB" id="A0A812DQH6"/>
<evidence type="ECO:0000313" key="13">
    <source>
        <dbReference type="Proteomes" id="UP000597762"/>
    </source>
</evidence>
<dbReference type="Gene3D" id="4.10.320.30">
    <property type="match status" value="2"/>
</dbReference>
<feature type="compositionally biased region" description="Low complexity" evidence="10">
    <location>
        <begin position="15"/>
        <end position="29"/>
    </location>
</feature>
<evidence type="ECO:0000313" key="12">
    <source>
        <dbReference type="EMBL" id="CAE1304696.1"/>
    </source>
</evidence>
<proteinExistence type="predicted"/>
<dbReference type="SUPFAM" id="SSF103637">
    <property type="entry name" value="CCHHC domain"/>
    <property type="match status" value="2"/>
</dbReference>
<dbReference type="GO" id="GO:0045892">
    <property type="term" value="P:negative regulation of DNA-templated transcription"/>
    <property type="evidence" value="ECO:0007669"/>
    <property type="project" value="TreeGrafter"/>
</dbReference>
<gene>
    <name evidence="12" type="ORF">SPHA_57265</name>
</gene>
<comment type="subcellular location">
    <subcellularLocation>
        <location evidence="1">Nucleus</location>
    </subcellularLocation>
</comment>
<dbReference type="SUPFAM" id="SSF63748">
    <property type="entry name" value="Tudor/PWWP/MBT"/>
    <property type="match status" value="2"/>
</dbReference>
<organism evidence="12 13">
    <name type="scientific">Acanthosepion pharaonis</name>
    <name type="common">Pharaoh cuttlefish</name>
    <name type="synonym">Sepia pharaonis</name>
    <dbReference type="NCBI Taxonomy" id="158019"/>
    <lineage>
        <taxon>Eukaryota</taxon>
        <taxon>Metazoa</taxon>
        <taxon>Spiralia</taxon>
        <taxon>Lophotrochozoa</taxon>
        <taxon>Mollusca</taxon>
        <taxon>Cephalopoda</taxon>
        <taxon>Coleoidea</taxon>
        <taxon>Decapodiformes</taxon>
        <taxon>Sepiida</taxon>
        <taxon>Sepiina</taxon>
        <taxon>Sepiidae</taxon>
        <taxon>Acanthosepion</taxon>
    </lineage>
</organism>
<keyword evidence="2" id="KW-0479">Metal-binding</keyword>
<evidence type="ECO:0000256" key="1">
    <source>
        <dbReference type="ARBA" id="ARBA00004123"/>
    </source>
</evidence>
<dbReference type="GO" id="GO:0042393">
    <property type="term" value="F:histone binding"/>
    <property type="evidence" value="ECO:0007669"/>
    <property type="project" value="TreeGrafter"/>
</dbReference>
<dbReference type="CDD" id="cd20102">
    <property type="entry name" value="MBT_L3MBTL1-like_rpt2"/>
    <property type="match status" value="1"/>
</dbReference>
<dbReference type="EMBL" id="CAHIKZ030003856">
    <property type="protein sequence ID" value="CAE1304696.1"/>
    <property type="molecule type" value="Genomic_DNA"/>
</dbReference>
<dbReference type="Proteomes" id="UP000597762">
    <property type="component" value="Unassembled WGS sequence"/>
</dbReference>
<dbReference type="FunFam" id="4.10.320.30:FF:000001">
    <property type="entry name" value="Myelin transcription factor 1-like, a"/>
    <property type="match status" value="1"/>
</dbReference>
<evidence type="ECO:0000256" key="10">
    <source>
        <dbReference type="SAM" id="MobiDB-lite"/>
    </source>
</evidence>
<dbReference type="Gene3D" id="2.30.30.140">
    <property type="match status" value="2"/>
</dbReference>
<name>A0A812DQH6_ACAPH</name>
<dbReference type="PANTHER" id="PTHR12247:SF131">
    <property type="entry name" value="LD05287P"/>
    <property type="match status" value="1"/>
</dbReference>
<evidence type="ECO:0000256" key="5">
    <source>
        <dbReference type="ARBA" id="ARBA00022833"/>
    </source>
</evidence>
<keyword evidence="4" id="KW-0863">Zinc-finger</keyword>
<dbReference type="GO" id="GO:0008270">
    <property type="term" value="F:zinc ion binding"/>
    <property type="evidence" value="ECO:0007669"/>
    <property type="project" value="UniProtKB-KW"/>
</dbReference>
<keyword evidence="7" id="KW-0804">Transcription</keyword>
<feature type="repeat" description="MBT" evidence="9">
    <location>
        <begin position="218"/>
        <end position="313"/>
    </location>
</feature>
<feature type="region of interest" description="Disordered" evidence="10">
    <location>
        <begin position="365"/>
        <end position="396"/>
    </location>
</feature>
<dbReference type="GO" id="GO:0003682">
    <property type="term" value="F:chromatin binding"/>
    <property type="evidence" value="ECO:0007669"/>
    <property type="project" value="TreeGrafter"/>
</dbReference>
<feature type="region of interest" description="Disordered" evidence="10">
    <location>
        <begin position="428"/>
        <end position="474"/>
    </location>
</feature>
<comment type="caution">
    <text evidence="12">The sequence shown here is derived from an EMBL/GenBank/DDBJ whole genome shotgun (WGS) entry which is preliminary data.</text>
</comment>
<dbReference type="InterPro" id="IPR004092">
    <property type="entry name" value="Mbt"/>
</dbReference>
<evidence type="ECO:0000256" key="4">
    <source>
        <dbReference type="ARBA" id="ARBA00022771"/>
    </source>
</evidence>
<accession>A0A812DQH6</accession>
<dbReference type="InterPro" id="IPR036060">
    <property type="entry name" value="Znf_C2H2C_sf"/>
</dbReference>
<keyword evidence="11" id="KW-0472">Membrane</keyword>
<dbReference type="Pfam" id="PF01530">
    <property type="entry name" value="zf-C2HC"/>
    <property type="match status" value="2"/>
</dbReference>
<dbReference type="OrthoDB" id="8188861at2759"/>
<evidence type="ECO:0000256" key="8">
    <source>
        <dbReference type="ARBA" id="ARBA00023242"/>
    </source>
</evidence>
<feature type="repeat" description="MBT" evidence="9">
    <location>
        <begin position="113"/>
        <end position="209"/>
    </location>
</feature>
<evidence type="ECO:0000256" key="11">
    <source>
        <dbReference type="SAM" id="Phobius"/>
    </source>
</evidence>